<dbReference type="EMBL" id="AP018359">
    <property type="protein sequence ID" value="BBA44806.1"/>
    <property type="molecule type" value="Genomic_DNA"/>
</dbReference>
<protein>
    <submittedName>
        <fullName evidence="1">Uncharacterized protein</fullName>
    </submittedName>
</protein>
<name>A0A250LJP2_9BURK</name>
<evidence type="ECO:0000313" key="1">
    <source>
        <dbReference type="EMBL" id="BBA44806.1"/>
    </source>
</evidence>
<organism evidence="1">
    <name type="scientific">Burkholderia contaminans</name>
    <dbReference type="NCBI Taxonomy" id="488447"/>
    <lineage>
        <taxon>Bacteria</taxon>
        <taxon>Pseudomonadati</taxon>
        <taxon>Pseudomonadota</taxon>
        <taxon>Betaproteobacteria</taxon>
        <taxon>Burkholderiales</taxon>
        <taxon>Burkholderiaceae</taxon>
        <taxon>Burkholderia</taxon>
        <taxon>Burkholderia cepacia complex</taxon>
    </lineage>
</organism>
<gene>
    <name evidence="1" type="ORF">BCCH1_73100</name>
</gene>
<sequence length="62" mass="6926">MRERSRDRFNRDGARIAPRAGISLRTTRARIACCLPSDQLIDSFFCATGAFFGSVNDSTPSW</sequence>
<reference evidence="1" key="2">
    <citation type="journal article" date="2017" name="Genome Announc.">
        <title>High-Quality Draft Genome Sequence of Burkholderia contaminans CH-1, a Gram-Negative Bacterium That Metabolizes 2-Azahypoxanthine, a Plant Growth-Regulating Compound.</title>
        <authorList>
            <person name="Choi J.-H."/>
            <person name="Sugiura H."/>
            <person name="Moriuchi R."/>
            <person name="Kawagishi H."/>
            <person name="Dohra H."/>
        </authorList>
    </citation>
    <scope>NUCLEOTIDE SEQUENCE</scope>
    <source>
        <strain evidence="1">CH-1</strain>
    </source>
</reference>
<proteinExistence type="predicted"/>
<dbReference type="AlphaFoldDB" id="A0A250LJP2"/>
<reference evidence="1" key="1">
    <citation type="journal article" date="2016" name="Biosci. Biotechnol. Biochem.">
        <title>Bioconversion of AHX to AOH by resting cells of Burkholderia contaminans CH-1.</title>
        <authorList>
            <person name="Choi J.H."/>
            <person name="Kikuchi A."/>
            <person name="Pumkaeo P."/>
            <person name="Hirai H."/>
            <person name="Tokuyama S."/>
            <person name="Kawagishi H."/>
        </authorList>
    </citation>
    <scope>NUCLEOTIDE SEQUENCE</scope>
    <source>
        <strain evidence="1">CH-1</strain>
    </source>
</reference>
<accession>A0A250LJP2</accession>